<evidence type="ECO:0000256" key="4">
    <source>
        <dbReference type="ARBA" id="ARBA00022737"/>
    </source>
</evidence>
<evidence type="ECO:0000256" key="2">
    <source>
        <dbReference type="ARBA" id="ARBA00012321"/>
    </source>
</evidence>
<dbReference type="CDD" id="cd14798">
    <property type="entry name" value="RX-CC_like"/>
    <property type="match status" value="1"/>
</dbReference>
<comment type="pathway">
    <text evidence="1">Pyrimidine metabolism; UMP biosynthesis via de novo pathway; UMP from orotate: step 2/2.</text>
</comment>
<feature type="domain" description="Disease resistance protein winged helix" evidence="16">
    <location>
        <begin position="441"/>
        <end position="509"/>
    </location>
</feature>
<dbReference type="Pfam" id="PF23559">
    <property type="entry name" value="WHD_DRP"/>
    <property type="match status" value="1"/>
</dbReference>
<evidence type="ECO:0000256" key="1">
    <source>
        <dbReference type="ARBA" id="ARBA00004861"/>
    </source>
</evidence>
<dbReference type="InterPro" id="IPR038005">
    <property type="entry name" value="RX-like_CC"/>
</dbReference>
<keyword evidence="8" id="KW-0067">ATP-binding</keyword>
<evidence type="ECO:0000256" key="6">
    <source>
        <dbReference type="ARBA" id="ARBA00022793"/>
    </source>
</evidence>
<dbReference type="Gene3D" id="3.40.50.300">
    <property type="entry name" value="P-loop containing nucleotide triphosphate hydrolases"/>
    <property type="match status" value="1"/>
</dbReference>
<accession>A0ABY9D404</accession>
<dbReference type="EC" id="4.1.1.23" evidence="2"/>
<keyword evidence="10" id="KW-0456">Lyase</keyword>
<evidence type="ECO:0000256" key="7">
    <source>
        <dbReference type="ARBA" id="ARBA00022821"/>
    </source>
</evidence>
<dbReference type="SUPFAM" id="SSF52540">
    <property type="entry name" value="P-loop containing nucleoside triphosphate hydrolases"/>
    <property type="match status" value="1"/>
</dbReference>
<dbReference type="Gene3D" id="1.20.5.4130">
    <property type="match status" value="1"/>
</dbReference>
<keyword evidence="5" id="KW-0547">Nucleotide-binding</keyword>
<dbReference type="InterPro" id="IPR058922">
    <property type="entry name" value="WHD_DRP"/>
</dbReference>
<feature type="domain" description="Disease resistance protein At4g27190-like leucine-rich repeats" evidence="15">
    <location>
        <begin position="1109"/>
        <end position="1245"/>
    </location>
</feature>
<dbReference type="SUPFAM" id="SSF52058">
    <property type="entry name" value="L domain-like"/>
    <property type="match status" value="3"/>
</dbReference>
<dbReference type="InterPro" id="IPR011060">
    <property type="entry name" value="RibuloseP-bd_barrel"/>
</dbReference>
<dbReference type="Pfam" id="PF00931">
    <property type="entry name" value="NB-ARC"/>
    <property type="match status" value="1"/>
</dbReference>
<feature type="domain" description="Orotidine 5'-phosphate decarboxylase" evidence="12">
    <location>
        <begin position="1389"/>
        <end position="1516"/>
    </location>
</feature>
<keyword evidence="7" id="KW-0611">Plant defense</keyword>
<dbReference type="PANTHER" id="PTHR36766">
    <property type="entry name" value="PLANT BROAD-SPECTRUM MILDEW RESISTANCE PROTEIN RPW8"/>
    <property type="match status" value="1"/>
</dbReference>
<evidence type="ECO:0000256" key="11">
    <source>
        <dbReference type="SAM" id="MobiDB-lite"/>
    </source>
</evidence>
<evidence type="ECO:0000259" key="17">
    <source>
        <dbReference type="Pfam" id="PF25019"/>
    </source>
</evidence>
<feature type="domain" description="NB-ARC" evidence="13">
    <location>
        <begin position="182"/>
        <end position="352"/>
    </location>
</feature>
<evidence type="ECO:0000256" key="3">
    <source>
        <dbReference type="ARBA" id="ARBA00022614"/>
    </source>
</evidence>
<evidence type="ECO:0000256" key="9">
    <source>
        <dbReference type="ARBA" id="ARBA00022975"/>
    </source>
</evidence>
<dbReference type="PANTHER" id="PTHR36766:SF51">
    <property type="entry name" value="DISEASE RESISTANCE RPP13-LIKE PROTEIN 1"/>
    <property type="match status" value="1"/>
</dbReference>
<feature type="compositionally biased region" description="Acidic residues" evidence="11">
    <location>
        <begin position="1595"/>
        <end position="1608"/>
    </location>
</feature>
<dbReference type="Gene3D" id="3.20.20.70">
    <property type="entry name" value="Aldolase class I"/>
    <property type="match status" value="1"/>
</dbReference>
<dbReference type="InterPro" id="IPR002182">
    <property type="entry name" value="NB-ARC"/>
</dbReference>
<keyword evidence="4" id="KW-0677">Repeat</keyword>
<keyword evidence="6" id="KW-0210">Decarboxylase</keyword>
<dbReference type="InterPro" id="IPR001754">
    <property type="entry name" value="OMPdeCOase_dom"/>
</dbReference>
<feature type="region of interest" description="Disordered" evidence="11">
    <location>
        <begin position="1595"/>
        <end position="1617"/>
    </location>
</feature>
<proteinExistence type="predicted"/>
<evidence type="ECO:0000259" key="12">
    <source>
        <dbReference type="Pfam" id="PF00215"/>
    </source>
</evidence>
<evidence type="ECO:0000256" key="5">
    <source>
        <dbReference type="ARBA" id="ARBA00022741"/>
    </source>
</evidence>
<dbReference type="Gene3D" id="3.80.10.10">
    <property type="entry name" value="Ribonuclease Inhibitor"/>
    <property type="match status" value="4"/>
</dbReference>
<evidence type="ECO:0000256" key="8">
    <source>
        <dbReference type="ARBA" id="ARBA00022840"/>
    </source>
</evidence>
<dbReference type="PRINTS" id="PR00364">
    <property type="entry name" value="DISEASERSIST"/>
</dbReference>
<sequence length="1617" mass="181073">MAFVGEAFLSSFFKTLLDELISSDLLDYARQVQVHAELNKWEKTLKKIHAVLEDAEEKQMENQVVKIWLDDLRDLAYDVEDILDELATEALGRKLMAETQPSTSKFRSLIPSCCTSFTPSAIKFNVKMRSKIEKITERLQDISSQQNNLLLTEKVTGKRSAKATEILPTTSLVDESRVCGRETDKAAILDLLLHDHEPSDDAVRVIPIIGMGGVGKTTLAQLAYNDDKVESHFDLRVWACVSDDFDVLRVTKTIVQSVASDMSDFNDLNLLQVKLKEKLSGTKFLLVLDDVWNQNCDKWDTLYAPMRTGAQGSRVIVTTRNQGVVSAIGASSAYPLKELSNDECLSLLAQQALGTRNFHNHPHLRVVGEEIVKKCKGLPLAAKALGGMLRTKLNRDAWEDILKSKIWDLPDQENNTILPALKLSYHHLPSHLKCCFAYCSIFPKDYEFDVDELVLLWMGEGFLHQVNRQKQMEEIGTEFFHELFARSFFQQSNHSSSQFVMHDLVHDLAQFVAGGVCFNLEEKIENNQQHTICERARHSGFTRQVYEVVGKFKAFDKVKNLRTLIVLSIMKYPFGYISKQVVHDLIMPMRCLRVLSLAGYCMGEVPSSIGELIHLRYLNFSESNIQSLPNSVGHLYNLQTLILRGCRQLTKLPTGIGKLKNLRHLDITGTSQQLEMPFQLSNLTNLQVLTRFIVSKSRGVGIEELKNCSNLQGVLSISGLQEVVDVGEARAANLKDKKKIEELTMQWSNDCWDARNDKRELRVLESLQPRENLRRLTIAFYGGSKFPSWLGDPSFSVTVELTLKNCKKCTLLPNLGGLSMLKVLCIEGMSEVKSIGAEFYGESMNPFASLKELRFEDMPEWESWSHSNLIKEDVGTFPHLEKFLIRKCPKLIGELPKCLQSLVELEVLECPGLMCGLPKLASLRELNLKECDEAVLGGAQFDLPSLVTVNLIQISRLACLRTGFTRSLVALQELKIHGCDGLTCLWEEQWLPCNLKKLEIRDCANLEKLSNGLQTLTRLEELEIRSCPKLESFPDSGFPPMLRRLKLFYCGGLKSLPHNYNSCPLAVLTIYGSPFLKCFPNGELPTTLKKLYIWDCQSLESLPEGLMHHNSTSSSNTCCLEDLWIRNCSSLNSFPTGELPSTLKKLTIVRCTNLESVSQKIAPNSTALEYLQLEWYPNLESLQGCLDSLRQLRINVCGGLECFPERGLSIPNLEFLEIEGCETLKSLTHQMRNLKSLRSLTISECPGLKSFPEEGLAPNLTSLEIANCKNLKTPISEWGLDTLTSLSKLTIRNMFPNMVSFPDEECLLPISLTSLKIKGMESLASLALHNLISLRFLHIINCPNLRSLGPLPATLAELDIYDCPTIEERYLKEGGEYWSNVAHIPRISKERYNFLIFEDRKFADIGNTVTMQYEGGIFRILDWADIVNAHIISGPGIVDGLKLKGLPRGRGLLLVAEMSSSGNLAKGDYTTAAAKIAEDHSNFVIGFISVNPASWQGGPGNPAFIHATPGVQMVTGVVVNNVDLDGGFRVGSRQAFFEREGMTVMDSDRRLRCLLWNLVLKLEAMSSFSSSSSQIIGGIGCITPASGLFLEDEEDIEEEEDEADDEYGETGGGVLAF</sequence>
<evidence type="ECO:0000313" key="18">
    <source>
        <dbReference type="EMBL" id="WKA02097.1"/>
    </source>
</evidence>
<gene>
    <name evidence="18" type="ORF">VitviT2T_020324</name>
</gene>
<name>A0ABY9D404_VITVI</name>
<dbReference type="InterPro" id="IPR056789">
    <property type="entry name" value="LRR_R13L1-DRL21"/>
</dbReference>
<dbReference type="InterPro" id="IPR041118">
    <property type="entry name" value="Rx_N"/>
</dbReference>
<dbReference type="Pfam" id="PF00215">
    <property type="entry name" value="OMPdecase"/>
    <property type="match status" value="1"/>
</dbReference>
<dbReference type="InterPro" id="IPR057135">
    <property type="entry name" value="At4g27190-like_LRR"/>
</dbReference>
<dbReference type="InterPro" id="IPR032675">
    <property type="entry name" value="LRR_dom_sf"/>
</dbReference>
<keyword evidence="9" id="KW-0665">Pyrimidine biosynthesis</keyword>
<keyword evidence="19" id="KW-1185">Reference proteome</keyword>
<feature type="domain" description="R13L1/DRL21-like LRR repeat region" evidence="17">
    <location>
        <begin position="702"/>
        <end position="829"/>
    </location>
</feature>
<dbReference type="InterPro" id="IPR027417">
    <property type="entry name" value="P-loop_NTPase"/>
</dbReference>
<feature type="domain" description="Disease resistance N-terminal" evidence="14">
    <location>
        <begin position="9"/>
        <end position="103"/>
    </location>
</feature>
<dbReference type="Pfam" id="PF25019">
    <property type="entry name" value="LRR_R13L1-DRL21"/>
    <property type="match status" value="1"/>
</dbReference>
<dbReference type="SUPFAM" id="SSF51366">
    <property type="entry name" value="Ribulose-phoshate binding barrel"/>
    <property type="match status" value="1"/>
</dbReference>
<evidence type="ECO:0000256" key="10">
    <source>
        <dbReference type="ARBA" id="ARBA00023239"/>
    </source>
</evidence>
<dbReference type="InterPro" id="IPR018089">
    <property type="entry name" value="OMPdecase_AS"/>
</dbReference>
<reference evidence="18 19" key="1">
    <citation type="journal article" date="2023" name="Hortic Res">
        <title>The complete reference genome for grapevine (Vitis vinifera L.) genetics and breeding.</title>
        <authorList>
            <person name="Shi X."/>
            <person name="Cao S."/>
            <person name="Wang X."/>
            <person name="Huang S."/>
            <person name="Wang Y."/>
            <person name="Liu Z."/>
            <person name="Liu W."/>
            <person name="Leng X."/>
            <person name="Peng Y."/>
            <person name="Wang N."/>
            <person name="Wang Y."/>
            <person name="Ma Z."/>
            <person name="Xu X."/>
            <person name="Zhang F."/>
            <person name="Xue H."/>
            <person name="Zhong H."/>
            <person name="Wang Y."/>
            <person name="Zhang K."/>
            <person name="Velt A."/>
            <person name="Avia K."/>
            <person name="Holtgrawe D."/>
            <person name="Grimplet J."/>
            <person name="Matus J.T."/>
            <person name="Ware D."/>
            <person name="Wu X."/>
            <person name="Wang H."/>
            <person name="Liu C."/>
            <person name="Fang Y."/>
            <person name="Rustenholz C."/>
            <person name="Cheng Z."/>
            <person name="Xiao H."/>
            <person name="Zhou Y."/>
        </authorList>
    </citation>
    <scope>NUCLEOTIDE SEQUENCE [LARGE SCALE GENOMIC DNA]</scope>
    <source>
        <strain evidence="19">cv. Pinot noir / PN40024</strain>
        <tissue evidence="18">Leaf</tissue>
    </source>
</reference>
<dbReference type="Pfam" id="PF18052">
    <property type="entry name" value="Rx_N"/>
    <property type="match status" value="1"/>
</dbReference>
<dbReference type="PROSITE" id="PS00156">
    <property type="entry name" value="OMPDECASE"/>
    <property type="match status" value="1"/>
</dbReference>
<keyword evidence="3" id="KW-0433">Leucine-rich repeat</keyword>
<evidence type="ECO:0000313" key="19">
    <source>
        <dbReference type="Proteomes" id="UP001227230"/>
    </source>
</evidence>
<dbReference type="InterPro" id="IPR042197">
    <property type="entry name" value="Apaf_helical"/>
</dbReference>
<dbReference type="InterPro" id="IPR013785">
    <property type="entry name" value="Aldolase_TIM"/>
</dbReference>
<dbReference type="EMBL" id="CP126660">
    <property type="protein sequence ID" value="WKA02097.1"/>
    <property type="molecule type" value="Genomic_DNA"/>
</dbReference>
<dbReference type="Gene3D" id="1.10.10.10">
    <property type="entry name" value="Winged helix-like DNA-binding domain superfamily/Winged helix DNA-binding domain"/>
    <property type="match status" value="1"/>
</dbReference>
<dbReference type="InterPro" id="IPR036388">
    <property type="entry name" value="WH-like_DNA-bd_sf"/>
</dbReference>
<dbReference type="Gene3D" id="1.10.8.430">
    <property type="entry name" value="Helical domain of apoptotic protease-activating factors"/>
    <property type="match status" value="1"/>
</dbReference>
<organism evidence="18 19">
    <name type="scientific">Vitis vinifera</name>
    <name type="common">Grape</name>
    <dbReference type="NCBI Taxonomy" id="29760"/>
    <lineage>
        <taxon>Eukaryota</taxon>
        <taxon>Viridiplantae</taxon>
        <taxon>Streptophyta</taxon>
        <taxon>Embryophyta</taxon>
        <taxon>Tracheophyta</taxon>
        <taxon>Spermatophyta</taxon>
        <taxon>Magnoliopsida</taxon>
        <taxon>eudicotyledons</taxon>
        <taxon>Gunneridae</taxon>
        <taxon>Pentapetalae</taxon>
        <taxon>rosids</taxon>
        <taxon>Vitales</taxon>
        <taxon>Vitaceae</taxon>
        <taxon>Viteae</taxon>
        <taxon>Vitis</taxon>
    </lineage>
</organism>
<evidence type="ECO:0000259" key="16">
    <source>
        <dbReference type="Pfam" id="PF23559"/>
    </source>
</evidence>
<dbReference type="Pfam" id="PF23247">
    <property type="entry name" value="LRR_RPS2"/>
    <property type="match status" value="1"/>
</dbReference>
<protein>
    <recommendedName>
        <fullName evidence="2">orotidine-5'-phosphate decarboxylase</fullName>
        <ecNumber evidence="2">4.1.1.23</ecNumber>
    </recommendedName>
</protein>
<evidence type="ECO:0000259" key="14">
    <source>
        <dbReference type="Pfam" id="PF18052"/>
    </source>
</evidence>
<evidence type="ECO:0000259" key="15">
    <source>
        <dbReference type="Pfam" id="PF23247"/>
    </source>
</evidence>
<dbReference type="Proteomes" id="UP001227230">
    <property type="component" value="Chromosome 13"/>
</dbReference>
<evidence type="ECO:0000259" key="13">
    <source>
        <dbReference type="Pfam" id="PF00931"/>
    </source>
</evidence>